<reference evidence="1 2" key="1">
    <citation type="journal article" date="2014" name="Antonie Van Leeuwenhoek">
        <title>Roseivivax atlanticus sp. nov., isolated from surface seawater of the Atlantic Ocean.</title>
        <authorList>
            <person name="Li G."/>
            <person name="Lai Q."/>
            <person name="Liu X."/>
            <person name="Sun F."/>
            <person name="Shao Z."/>
        </authorList>
    </citation>
    <scope>NUCLEOTIDE SEQUENCE [LARGE SCALE GENOMIC DNA]</scope>
    <source>
        <strain evidence="1 2">22II-s10s</strain>
    </source>
</reference>
<evidence type="ECO:0000313" key="1">
    <source>
        <dbReference type="EMBL" id="ETW11011.1"/>
    </source>
</evidence>
<dbReference type="Proteomes" id="UP000019063">
    <property type="component" value="Unassembled WGS sequence"/>
</dbReference>
<keyword evidence="2" id="KW-1185">Reference proteome</keyword>
<dbReference type="AlphaFoldDB" id="W4HFV0"/>
<comment type="caution">
    <text evidence="1">The sequence shown here is derived from an EMBL/GenBank/DDBJ whole genome shotgun (WGS) entry which is preliminary data.</text>
</comment>
<organism evidence="1 2">
    <name type="scientific">Roseivivax marinus</name>
    <dbReference type="NCBI Taxonomy" id="1379903"/>
    <lineage>
        <taxon>Bacteria</taxon>
        <taxon>Pseudomonadati</taxon>
        <taxon>Pseudomonadota</taxon>
        <taxon>Alphaproteobacteria</taxon>
        <taxon>Rhodobacterales</taxon>
        <taxon>Roseobacteraceae</taxon>
        <taxon>Roseivivax</taxon>
    </lineage>
</organism>
<dbReference type="RefSeq" id="WP_043846985.1">
    <property type="nucleotide sequence ID" value="NZ_AQQW01000018.1"/>
</dbReference>
<accession>W4HFV0</accession>
<protein>
    <submittedName>
        <fullName evidence="1">Uncharacterized protein</fullName>
    </submittedName>
</protein>
<sequence>MQDEPYDILTKRVSYLLRQANRSLRCVLDKSQATEEERALLQEMVSGHVMSLAAKFHEESTAEPQGRAVAPKDWVEADRIVKAIWYVSLDELLNSSEGMHRIGV</sequence>
<name>W4HFV0_9RHOB</name>
<evidence type="ECO:0000313" key="2">
    <source>
        <dbReference type="Proteomes" id="UP000019063"/>
    </source>
</evidence>
<gene>
    <name evidence="1" type="ORF">ATO8_19359</name>
</gene>
<proteinExistence type="predicted"/>
<dbReference type="EMBL" id="AQQW01000018">
    <property type="protein sequence ID" value="ETW11011.1"/>
    <property type="molecule type" value="Genomic_DNA"/>
</dbReference>